<dbReference type="RefSeq" id="WP_144916486.1">
    <property type="nucleotide sequence ID" value="NZ_VLLI01000019.1"/>
</dbReference>
<accession>A0A562TM26</accession>
<proteinExistence type="predicted"/>
<keyword evidence="1" id="KW-1133">Transmembrane helix</keyword>
<sequence>MPKRPIIPSSKGPSKKRIILFKGISIILVPLVILLLLELLLRICNYGNNLSLFIEYKGDKNYLVFNPDASKKFFTEQQMATRGNSEIFKKNKDSNTLRIFVLGESTTIGYPYFHNGSFHRWLQYRLTHTYPDKNFEIINLSLTAVNSYTVLGFAKEIVNYKPDAVLIYTGHNEFYGAMGAASTQNIGSNPHVINFILGLRDLRLAQLIINIYEGAKKSFGSTGLQPGGDRMQLMVAKQEIPYHSDLYEKGVTQFRENMDEIMDLFGKRQIPLFISNLVSNEKDLKPFISFKPDGIKLAGFKTVFDNGLKAFENNDLNSADTWFKKADEIYVSSALCNYYLGQLAYKQNDFAKAKKYFIKAKDLDGLRFRAPEQFNEILATLCNKYPNTHLVDTKAAFEKNSDHQIIGDELTVDHVHPDLKGYAIMSDAFYEAIKKYIVLPPANEADITFEQLLKKMPKNSIDSLSGVYRVLNLKKRWPYNDPHAGDMVKIETKEETLAYELVFKNIKWNDVMGNLFGDYLNNHELLKARNVLENLSLEYPADPGIYERIAMLSGEMNDTENIIFNFRKSFNLAPTFNKARYLFVTYLKMDQPAEAITYINYAINNNPSGFNLAAVKNNTEQIIQLQKQYLIDTTSVSVLMNIANSYSEMGSREGATKYAEKALKSDHENKAALLLLGQSKGTLNK</sequence>
<organism evidence="2 3">
    <name type="scientific">Mucilaginibacter frigoritolerans</name>
    <dbReference type="NCBI Taxonomy" id="652788"/>
    <lineage>
        <taxon>Bacteria</taxon>
        <taxon>Pseudomonadati</taxon>
        <taxon>Bacteroidota</taxon>
        <taxon>Sphingobacteriia</taxon>
        <taxon>Sphingobacteriales</taxon>
        <taxon>Sphingobacteriaceae</taxon>
        <taxon>Mucilaginibacter</taxon>
    </lineage>
</organism>
<dbReference type="PANTHER" id="PTHR30383">
    <property type="entry name" value="THIOESTERASE 1/PROTEASE 1/LYSOPHOSPHOLIPASE L1"/>
    <property type="match status" value="1"/>
</dbReference>
<gene>
    <name evidence="2" type="ORF">JN11_04672</name>
</gene>
<keyword evidence="1" id="KW-0472">Membrane</keyword>
<dbReference type="InterPro" id="IPR051532">
    <property type="entry name" value="Ester_Hydrolysis_Enzymes"/>
</dbReference>
<dbReference type="Gene3D" id="3.40.50.1110">
    <property type="entry name" value="SGNH hydrolase"/>
    <property type="match status" value="1"/>
</dbReference>
<dbReference type="AlphaFoldDB" id="A0A562TM26"/>
<dbReference type="GO" id="GO:0004622">
    <property type="term" value="F:phosphatidylcholine lysophospholipase activity"/>
    <property type="evidence" value="ECO:0007669"/>
    <property type="project" value="TreeGrafter"/>
</dbReference>
<dbReference type="InterPro" id="IPR011990">
    <property type="entry name" value="TPR-like_helical_dom_sf"/>
</dbReference>
<name>A0A562TM26_9SPHI</name>
<protein>
    <submittedName>
        <fullName evidence="2">Tetratricopeptide repeat protein</fullName>
    </submittedName>
</protein>
<dbReference type="SUPFAM" id="SSF52266">
    <property type="entry name" value="SGNH hydrolase"/>
    <property type="match status" value="1"/>
</dbReference>
<feature type="transmembrane region" description="Helical" evidence="1">
    <location>
        <begin position="20"/>
        <end position="41"/>
    </location>
</feature>
<keyword evidence="1" id="KW-0812">Transmembrane</keyword>
<dbReference type="SUPFAM" id="SSF48452">
    <property type="entry name" value="TPR-like"/>
    <property type="match status" value="1"/>
</dbReference>
<dbReference type="PANTHER" id="PTHR30383:SF5">
    <property type="entry name" value="SGNH HYDROLASE-TYPE ESTERASE DOMAIN-CONTAINING PROTEIN"/>
    <property type="match status" value="1"/>
</dbReference>
<reference evidence="2 3" key="1">
    <citation type="submission" date="2019-07" db="EMBL/GenBank/DDBJ databases">
        <title>Genomic Encyclopedia of Archaeal and Bacterial Type Strains, Phase II (KMG-II): from individual species to whole genera.</title>
        <authorList>
            <person name="Goeker M."/>
        </authorList>
    </citation>
    <scope>NUCLEOTIDE SEQUENCE [LARGE SCALE GENOMIC DNA]</scope>
    <source>
        <strain evidence="2 3">ATCC BAA-1854</strain>
    </source>
</reference>
<dbReference type="Pfam" id="PF13181">
    <property type="entry name" value="TPR_8"/>
    <property type="match status" value="2"/>
</dbReference>
<keyword evidence="3" id="KW-1185">Reference proteome</keyword>
<dbReference type="SMART" id="SM00028">
    <property type="entry name" value="TPR"/>
    <property type="match status" value="3"/>
</dbReference>
<evidence type="ECO:0000313" key="3">
    <source>
        <dbReference type="Proteomes" id="UP000317010"/>
    </source>
</evidence>
<evidence type="ECO:0000313" key="2">
    <source>
        <dbReference type="EMBL" id="TWI94562.1"/>
    </source>
</evidence>
<dbReference type="Gene3D" id="1.25.40.10">
    <property type="entry name" value="Tetratricopeptide repeat domain"/>
    <property type="match status" value="2"/>
</dbReference>
<dbReference type="EMBL" id="VLLI01000019">
    <property type="protein sequence ID" value="TWI94562.1"/>
    <property type="molecule type" value="Genomic_DNA"/>
</dbReference>
<dbReference type="InterPro" id="IPR019734">
    <property type="entry name" value="TPR_rpt"/>
</dbReference>
<evidence type="ECO:0000256" key="1">
    <source>
        <dbReference type="SAM" id="Phobius"/>
    </source>
</evidence>
<comment type="caution">
    <text evidence="2">The sequence shown here is derived from an EMBL/GenBank/DDBJ whole genome shotgun (WGS) entry which is preliminary data.</text>
</comment>
<dbReference type="InterPro" id="IPR036514">
    <property type="entry name" value="SGNH_hydro_sf"/>
</dbReference>
<dbReference type="OrthoDB" id="239390at2"/>
<dbReference type="Proteomes" id="UP000317010">
    <property type="component" value="Unassembled WGS sequence"/>
</dbReference>